<evidence type="ECO:0000313" key="7">
    <source>
        <dbReference type="Proteomes" id="UP000544095"/>
    </source>
</evidence>
<dbReference type="SUPFAM" id="SSF48403">
    <property type="entry name" value="Ankyrin repeat"/>
    <property type="match status" value="1"/>
</dbReference>
<accession>A0A8H5KKL2</accession>
<dbReference type="InterPro" id="IPR000719">
    <property type="entry name" value="Prot_kinase_dom"/>
</dbReference>
<feature type="repeat" description="ANK" evidence="3">
    <location>
        <begin position="655"/>
        <end position="687"/>
    </location>
</feature>
<dbReference type="PANTHER" id="PTHR24198">
    <property type="entry name" value="ANKYRIN REPEAT AND PROTEIN KINASE DOMAIN-CONTAINING PROTEIN"/>
    <property type="match status" value="1"/>
</dbReference>
<dbReference type="InterPro" id="IPR002110">
    <property type="entry name" value="Ankyrin_rpt"/>
</dbReference>
<name>A0A8H5KKL2_9HYPO</name>
<dbReference type="GO" id="GO:0004672">
    <property type="term" value="F:protein kinase activity"/>
    <property type="evidence" value="ECO:0007669"/>
    <property type="project" value="InterPro"/>
</dbReference>
<dbReference type="Pfam" id="PF00023">
    <property type="entry name" value="Ank"/>
    <property type="match status" value="1"/>
</dbReference>
<dbReference type="Gene3D" id="1.25.40.20">
    <property type="entry name" value="Ankyrin repeat-containing domain"/>
    <property type="match status" value="3"/>
</dbReference>
<feature type="repeat" description="ANK" evidence="3">
    <location>
        <begin position="1157"/>
        <end position="1189"/>
    </location>
</feature>
<organism evidence="6 7">
    <name type="scientific">Fusarium pseudoanthophilum</name>
    <dbReference type="NCBI Taxonomy" id="48495"/>
    <lineage>
        <taxon>Eukaryota</taxon>
        <taxon>Fungi</taxon>
        <taxon>Dikarya</taxon>
        <taxon>Ascomycota</taxon>
        <taxon>Pezizomycotina</taxon>
        <taxon>Sordariomycetes</taxon>
        <taxon>Hypocreomycetidae</taxon>
        <taxon>Hypocreales</taxon>
        <taxon>Nectriaceae</taxon>
        <taxon>Fusarium</taxon>
        <taxon>Fusarium fujikuroi species complex</taxon>
    </lineage>
</organism>
<evidence type="ECO:0000259" key="5">
    <source>
        <dbReference type="PROSITE" id="PS50011"/>
    </source>
</evidence>
<dbReference type="EMBL" id="JAAOAR010000755">
    <property type="protein sequence ID" value="KAF5574121.1"/>
    <property type="molecule type" value="Genomic_DNA"/>
</dbReference>
<evidence type="ECO:0000313" key="6">
    <source>
        <dbReference type="EMBL" id="KAF5574121.1"/>
    </source>
</evidence>
<keyword evidence="7" id="KW-1185">Reference proteome</keyword>
<feature type="region of interest" description="Disordered" evidence="4">
    <location>
        <begin position="1209"/>
        <end position="1236"/>
    </location>
</feature>
<reference evidence="6 7" key="1">
    <citation type="submission" date="2020-05" db="EMBL/GenBank/DDBJ databases">
        <title>Identification and distribution of gene clusters putatively required for synthesis of sphingolipid metabolism inhibitors in phylogenetically diverse species of the filamentous fungus Fusarium.</title>
        <authorList>
            <person name="Kim H.-S."/>
            <person name="Busman M."/>
            <person name="Brown D.W."/>
            <person name="Divon H."/>
            <person name="Uhlig S."/>
            <person name="Proctor R.H."/>
        </authorList>
    </citation>
    <scope>NUCLEOTIDE SEQUENCE [LARGE SCALE GENOMIC DNA]</scope>
    <source>
        <strain evidence="6 7">NRRL 25211</strain>
    </source>
</reference>
<dbReference type="SUPFAM" id="SSF56112">
    <property type="entry name" value="Protein kinase-like (PK-like)"/>
    <property type="match status" value="1"/>
</dbReference>
<dbReference type="Pfam" id="PF00069">
    <property type="entry name" value="Pkinase"/>
    <property type="match status" value="1"/>
</dbReference>
<comment type="caution">
    <text evidence="6">The sequence shown here is derived from an EMBL/GenBank/DDBJ whole genome shotgun (WGS) entry which is preliminary data.</text>
</comment>
<keyword evidence="1" id="KW-0677">Repeat</keyword>
<dbReference type="PANTHER" id="PTHR24198:SF165">
    <property type="entry name" value="ANKYRIN REPEAT-CONTAINING PROTEIN-RELATED"/>
    <property type="match status" value="1"/>
</dbReference>
<evidence type="ECO:0000256" key="2">
    <source>
        <dbReference type="ARBA" id="ARBA00023043"/>
    </source>
</evidence>
<gene>
    <name evidence="6" type="ORF">FPANT_11943</name>
</gene>
<dbReference type="Proteomes" id="UP000544095">
    <property type="component" value="Unassembled WGS sequence"/>
</dbReference>
<dbReference type="PROSITE" id="PS50011">
    <property type="entry name" value="PROTEIN_KINASE_DOM"/>
    <property type="match status" value="1"/>
</dbReference>
<dbReference type="InterPro" id="IPR036770">
    <property type="entry name" value="Ankyrin_rpt-contain_sf"/>
</dbReference>
<feature type="repeat" description="ANK" evidence="3">
    <location>
        <begin position="576"/>
        <end position="608"/>
    </location>
</feature>
<feature type="compositionally biased region" description="Polar residues" evidence="4">
    <location>
        <begin position="1209"/>
        <end position="1218"/>
    </location>
</feature>
<dbReference type="PROSITE" id="PS50297">
    <property type="entry name" value="ANK_REP_REGION"/>
    <property type="match status" value="2"/>
</dbReference>
<evidence type="ECO:0000256" key="3">
    <source>
        <dbReference type="PROSITE-ProRule" id="PRU00023"/>
    </source>
</evidence>
<feature type="domain" description="Protein kinase" evidence="5">
    <location>
        <begin position="67"/>
        <end position="370"/>
    </location>
</feature>
<dbReference type="InterPro" id="IPR011009">
    <property type="entry name" value="Kinase-like_dom_sf"/>
</dbReference>
<keyword evidence="2 3" id="KW-0040">ANK repeat</keyword>
<proteinExistence type="predicted"/>
<evidence type="ECO:0000256" key="4">
    <source>
        <dbReference type="SAM" id="MobiDB-lite"/>
    </source>
</evidence>
<dbReference type="GO" id="GO:0005524">
    <property type="term" value="F:ATP binding"/>
    <property type="evidence" value="ECO:0007669"/>
    <property type="project" value="InterPro"/>
</dbReference>
<evidence type="ECO:0000256" key="1">
    <source>
        <dbReference type="ARBA" id="ARBA00022737"/>
    </source>
</evidence>
<dbReference type="SMART" id="SM00248">
    <property type="entry name" value="ANK"/>
    <property type="match status" value="6"/>
</dbReference>
<protein>
    <recommendedName>
        <fullName evidence="5">Protein kinase domain-containing protein</fullName>
    </recommendedName>
</protein>
<dbReference type="AlphaFoldDB" id="A0A8H5KKL2"/>
<sequence length="1236" mass="137846">MSFPLSHIQPSSEGMEDSLSIFEYLEDEVTIESSASPYSNFLYFIHLISALEIAIVNPCISDPEKALAASGTLGAGGQWSGKPESVVNASVVYKRACRRTSQLGGMTETIDASLEASTREVRLLGCLGGHPNVIKLLGVAWENPGGARVQPILVLEYATLGSLADLVKASGSDDQRHVGFSQKKELMNDVACGMAAIHEQRFIWGDCKPENVLLVLDASRSNGIKAKLSDFGLSLHNPDSTTEFRGRTVPWTAPEAAFGHPCPPRGFDSLARAEVYAYGLLVWDLAMDGKCRHRAYLGRNVAETDQLTFEEFEALKRNGDDFIRAVETSVWRHLRKDILRQCLATEPADRPSSMVSLYREMGSLAKHETCPPISVVPDFSGVFNNSYLTRSFGAHTDLGLVAAEILRHLTQLSHHRSGAAHFQISLCNLVGLGTQTSFHNAYTSMKQAADLRFHDAQAMTRRLKRLRDKRPNQATGDPEILVDVDTENEAMETKWLLDAALQGCWLAAEDLHDDNHELIRSEAEAGSWRCNFYSPPETDALYSSIPYHTAILKKDCDSLETLLQSEVPSINSQDKNGETALHLALRMGSATLANTLLSNGASLNIADNSGTHPLHWIVALDRQGLSDIESHLYSVDINPSSHDRVQSKHVLATLEPGTPLDWASETRNLDAVDLLVKRGADAYIETGGRTSAIHRACAYHDLGVLKVLLRTSREMKFDSFGRSPVSYVTGNDFILQRQTNSSRKDPNCAAATLLDFLTTDLGADIEYVNSSGENMLYNAIKQGSESVVIDLLGWLSKQASLGTQLTAPTGLNHWSAVRRAIYTKNTLIMLQIRNLLGSASFQTLLNHPSPDGLTLVHELAFCPDSADILLDHARLMVSTRSLRRYANIRSSSPFRRLQIRKDRPRLTPFQLAVLCQQFKLADKFIEAGANPLAGVHRVRFLGFLIRYQSYSDYELSTWLDYIADDPVPNMLRRFPHPTTVLASIQYVLQHDTRWWKVKAPLEGIDRYIGIPQGEVDMDAEHDPMLRWRPGLFTALEHILFSEIDPESNHASILERHGTSGSLDSNTLSFNHRSRHIADFKSFLLSQTEETLKMSTSGHRFVTALEMAYSMIGGSANPKQARDVFRSVIQHFSGTMYSNFPYYHYYPLGRTRWYNLARRETLLHRAIRDGEVDIVRLLLEHGADWKMANVEWQSPLHLSNLICREENPASPENQSSFLQRLSPALPPVPEFETEDDV</sequence>
<dbReference type="PROSITE" id="PS50088">
    <property type="entry name" value="ANK_REPEAT"/>
    <property type="match status" value="3"/>
</dbReference>
<dbReference type="Gene3D" id="1.10.510.10">
    <property type="entry name" value="Transferase(Phosphotransferase) domain 1"/>
    <property type="match status" value="1"/>
</dbReference>
<dbReference type="Pfam" id="PF12796">
    <property type="entry name" value="Ank_2"/>
    <property type="match status" value="1"/>
</dbReference>